<evidence type="ECO:0000256" key="2">
    <source>
        <dbReference type="ARBA" id="ARBA00022801"/>
    </source>
</evidence>
<evidence type="ECO:0000256" key="3">
    <source>
        <dbReference type="RuleBase" id="RU003476"/>
    </source>
</evidence>
<dbReference type="InterPro" id="IPR020084">
    <property type="entry name" value="NUDIX_hydrolase_CS"/>
</dbReference>
<dbReference type="InterPro" id="IPR015797">
    <property type="entry name" value="NUDIX_hydrolase-like_dom_sf"/>
</dbReference>
<gene>
    <name evidence="5" type="ORF">IC621_19795</name>
</gene>
<name>A0A926NR98_9BACI</name>
<feature type="domain" description="Nudix hydrolase" evidence="4">
    <location>
        <begin position="8"/>
        <end position="151"/>
    </location>
</feature>
<evidence type="ECO:0000256" key="1">
    <source>
        <dbReference type="ARBA" id="ARBA00005582"/>
    </source>
</evidence>
<dbReference type="GO" id="GO:0016787">
    <property type="term" value="F:hydrolase activity"/>
    <property type="evidence" value="ECO:0007669"/>
    <property type="project" value="UniProtKB-KW"/>
</dbReference>
<dbReference type="Pfam" id="PF00293">
    <property type="entry name" value="NUDIX"/>
    <property type="match status" value="1"/>
</dbReference>
<proteinExistence type="inferred from homology"/>
<dbReference type="InterPro" id="IPR020476">
    <property type="entry name" value="Nudix_hydrolase"/>
</dbReference>
<organism evidence="5 6">
    <name type="scientific">Metabacillus arenae</name>
    <dbReference type="NCBI Taxonomy" id="2771434"/>
    <lineage>
        <taxon>Bacteria</taxon>
        <taxon>Bacillati</taxon>
        <taxon>Bacillota</taxon>
        <taxon>Bacilli</taxon>
        <taxon>Bacillales</taxon>
        <taxon>Bacillaceae</taxon>
        <taxon>Metabacillus</taxon>
    </lineage>
</organism>
<dbReference type="EMBL" id="JACXAI010000031">
    <property type="protein sequence ID" value="MBD1382461.1"/>
    <property type="molecule type" value="Genomic_DNA"/>
</dbReference>
<reference evidence="5" key="1">
    <citation type="submission" date="2020-09" db="EMBL/GenBank/DDBJ databases">
        <title>A novel bacterium of genus Bacillus, isolated from South China Sea.</title>
        <authorList>
            <person name="Huang H."/>
            <person name="Mo K."/>
            <person name="Hu Y."/>
        </authorList>
    </citation>
    <scope>NUCLEOTIDE SEQUENCE</scope>
    <source>
        <strain evidence="5">IB182487</strain>
    </source>
</reference>
<dbReference type="PANTHER" id="PTHR43736:SF1">
    <property type="entry name" value="DIHYDRONEOPTERIN TRIPHOSPHATE DIPHOSPHATASE"/>
    <property type="match status" value="1"/>
</dbReference>
<dbReference type="Proteomes" id="UP000626844">
    <property type="component" value="Unassembled WGS sequence"/>
</dbReference>
<protein>
    <submittedName>
        <fullName evidence="5">NUDIX domain-containing protein</fullName>
    </submittedName>
</protein>
<evidence type="ECO:0000313" key="6">
    <source>
        <dbReference type="Proteomes" id="UP000626844"/>
    </source>
</evidence>
<keyword evidence="2 3" id="KW-0378">Hydrolase</keyword>
<sequence length="179" mass="20462">MMPEKHKRREYAATVYVLNEDRSALLFKRRKKHPFLGWYLPPGGHVEQNETPDEAAVREVMEETGYTVHLIGHPFYDEPEDGVTELTLPFLIQLESIDLEHDHIDMIYIGMIQGEKGAIADGDEGGVWLDLSALKSKPMPQNVRKTALHILGQSIFTENGDAYLQRRLLCTMNQMRSRG</sequence>
<accession>A0A926NR98</accession>
<comment type="similarity">
    <text evidence="1 3">Belongs to the Nudix hydrolase family.</text>
</comment>
<dbReference type="InterPro" id="IPR000086">
    <property type="entry name" value="NUDIX_hydrolase_dom"/>
</dbReference>
<dbReference type="PROSITE" id="PS00893">
    <property type="entry name" value="NUDIX_BOX"/>
    <property type="match status" value="1"/>
</dbReference>
<dbReference type="PANTHER" id="PTHR43736">
    <property type="entry name" value="ADP-RIBOSE PYROPHOSPHATASE"/>
    <property type="match status" value="1"/>
</dbReference>
<dbReference type="PRINTS" id="PR00502">
    <property type="entry name" value="NUDIXFAMILY"/>
</dbReference>
<dbReference type="Gene3D" id="3.90.79.10">
    <property type="entry name" value="Nucleoside Triphosphate Pyrophosphohydrolase"/>
    <property type="match status" value="1"/>
</dbReference>
<dbReference type="SUPFAM" id="SSF55811">
    <property type="entry name" value="Nudix"/>
    <property type="match status" value="1"/>
</dbReference>
<evidence type="ECO:0000313" key="5">
    <source>
        <dbReference type="EMBL" id="MBD1382461.1"/>
    </source>
</evidence>
<evidence type="ECO:0000259" key="4">
    <source>
        <dbReference type="PROSITE" id="PS51462"/>
    </source>
</evidence>
<keyword evidence="6" id="KW-1185">Reference proteome</keyword>
<dbReference type="AlphaFoldDB" id="A0A926NR98"/>
<comment type="caution">
    <text evidence="5">The sequence shown here is derived from an EMBL/GenBank/DDBJ whole genome shotgun (WGS) entry which is preliminary data.</text>
</comment>
<dbReference type="PROSITE" id="PS51462">
    <property type="entry name" value="NUDIX"/>
    <property type="match status" value="1"/>
</dbReference>